<dbReference type="InterPro" id="IPR009057">
    <property type="entry name" value="Homeodomain-like_sf"/>
</dbReference>
<dbReference type="Pfam" id="PF00158">
    <property type="entry name" value="Sigma54_activat"/>
    <property type="match status" value="1"/>
</dbReference>
<dbReference type="PROSITE" id="PS50045">
    <property type="entry name" value="SIGMA54_INTERACT_4"/>
    <property type="match status" value="1"/>
</dbReference>
<evidence type="ECO:0000256" key="1">
    <source>
        <dbReference type="ARBA" id="ARBA00022741"/>
    </source>
</evidence>
<feature type="domain" description="Sigma-54 factor interaction" evidence="6">
    <location>
        <begin position="309"/>
        <end position="534"/>
    </location>
</feature>
<dbReference type="GO" id="GO:0005524">
    <property type="term" value="F:ATP binding"/>
    <property type="evidence" value="ECO:0007669"/>
    <property type="project" value="UniProtKB-KW"/>
</dbReference>
<dbReference type="Gene3D" id="3.30.450.40">
    <property type="match status" value="1"/>
</dbReference>
<comment type="caution">
    <text evidence="7">The sequence shown here is derived from an EMBL/GenBank/DDBJ whole genome shotgun (WGS) entry which is preliminary data.</text>
</comment>
<dbReference type="FunFam" id="3.40.50.300:FF:000006">
    <property type="entry name" value="DNA-binding transcriptional regulator NtrC"/>
    <property type="match status" value="1"/>
</dbReference>
<dbReference type="Gene3D" id="3.40.50.300">
    <property type="entry name" value="P-loop containing nucleotide triphosphate hydrolases"/>
    <property type="match status" value="1"/>
</dbReference>
<evidence type="ECO:0000259" key="6">
    <source>
        <dbReference type="PROSITE" id="PS50045"/>
    </source>
</evidence>
<keyword evidence="3" id="KW-0805">Transcription regulation</keyword>
<evidence type="ECO:0000313" key="8">
    <source>
        <dbReference type="Proteomes" id="UP000580891"/>
    </source>
</evidence>
<dbReference type="InterPro" id="IPR025944">
    <property type="entry name" value="Sigma_54_int_dom_CS"/>
</dbReference>
<dbReference type="InterPro" id="IPR029016">
    <property type="entry name" value="GAF-like_dom_sf"/>
</dbReference>
<dbReference type="PROSITE" id="PS00676">
    <property type="entry name" value="SIGMA54_INTERACT_2"/>
    <property type="match status" value="1"/>
</dbReference>
<dbReference type="InterPro" id="IPR027417">
    <property type="entry name" value="P-loop_NTPase"/>
</dbReference>
<dbReference type="InterPro" id="IPR058031">
    <property type="entry name" value="AAA_lid_NorR"/>
</dbReference>
<sequence>MKVINPLNQEIWDRFVREGALDTIRINKRIAESWYLCRQSGVNPYDGKGKVILSQDSLMTRKKRNQKLLYMAIPFLEKLQKVYEKSKSIFLLVDRNGYVLCAKGNQQTLKRAESINFVEGVKWTEDEVGTNAIGTALRIKEPITIVGMEHYSVASHLWGCSAAPIYNEHREFVGIINVSYPIDDHLDEYVLGAVVSTAYAIEQRFHIQSKEDELELFKQASNIDNPDLPIVLCDEKEKIVWINHCLRHSLFNWKDMYLEDLYNQDWLIQTKFPLYSNIHHDVIGYRIHIQKKKEKKRQHASMIFQFDGVKGTSKIFENVIKCCERAAKTDVTVHITGETGTGKEVVARSIHFNSPRKNGPFIAINCGAIPKDLIGSELFGYVEGAFTGAKRTGHKGKFEQANGGTLFLDEIGEIPYEMQVALLRVLQEKQIVPIGGTKPIPLDIRIITATHRNLYELVRLGKFREDLFYRIYVYPIQVPPLRQRKEDLPSFIQYYCEKNDWPISFTQDVMEVLMKHDWPGNIRELFNVLERIRVQYEENLPDVSIIQSMFTHWDKRERNESNESSQQLSFREQMEKNCIMEMLEKTAGNVTAAAAILNIPRSTFYRKLKKYGLS</sequence>
<dbReference type="Gene3D" id="1.10.8.60">
    <property type="match status" value="1"/>
</dbReference>
<keyword evidence="2" id="KW-0067">ATP-binding</keyword>
<dbReference type="InterPro" id="IPR002078">
    <property type="entry name" value="Sigma_54_int"/>
</dbReference>
<dbReference type="PROSITE" id="PS00688">
    <property type="entry name" value="SIGMA54_INTERACT_3"/>
    <property type="match status" value="1"/>
</dbReference>
<dbReference type="Gene3D" id="1.10.10.60">
    <property type="entry name" value="Homeodomain-like"/>
    <property type="match status" value="1"/>
</dbReference>
<keyword evidence="5" id="KW-0804">Transcription</keyword>
<dbReference type="SUPFAM" id="SSF52540">
    <property type="entry name" value="P-loop containing nucleoside triphosphate hydrolases"/>
    <property type="match status" value="1"/>
</dbReference>
<organism evidence="7 8">
    <name type="scientific">[Anoxybacillus] calidus</name>
    <dbReference type="NCBI Taxonomy" id="575178"/>
    <lineage>
        <taxon>Bacteria</taxon>
        <taxon>Bacillati</taxon>
        <taxon>Bacillota</taxon>
        <taxon>Bacilli</taxon>
        <taxon>Bacillales</taxon>
        <taxon>Anoxybacillaceae</taxon>
        <taxon>Paranoxybacillus</taxon>
    </lineage>
</organism>
<dbReference type="GO" id="GO:0006355">
    <property type="term" value="P:regulation of DNA-templated transcription"/>
    <property type="evidence" value="ECO:0007669"/>
    <property type="project" value="InterPro"/>
</dbReference>
<dbReference type="InterPro" id="IPR002197">
    <property type="entry name" value="HTH_Fis"/>
</dbReference>
<dbReference type="AlphaFoldDB" id="A0A7V9Z2N8"/>
<dbReference type="SMART" id="SM00382">
    <property type="entry name" value="AAA"/>
    <property type="match status" value="1"/>
</dbReference>
<evidence type="ECO:0000256" key="2">
    <source>
        <dbReference type="ARBA" id="ARBA00022840"/>
    </source>
</evidence>
<dbReference type="Proteomes" id="UP000580891">
    <property type="component" value="Unassembled WGS sequence"/>
</dbReference>
<keyword evidence="4" id="KW-0238">DNA-binding</keyword>
<dbReference type="CDD" id="cd00009">
    <property type="entry name" value="AAA"/>
    <property type="match status" value="1"/>
</dbReference>
<evidence type="ECO:0000313" key="7">
    <source>
        <dbReference type="EMBL" id="MBA2872962.1"/>
    </source>
</evidence>
<dbReference type="SUPFAM" id="SSF46689">
    <property type="entry name" value="Homeodomain-like"/>
    <property type="match status" value="1"/>
</dbReference>
<accession>A0A7V9Z2N8</accession>
<dbReference type="Pfam" id="PF02954">
    <property type="entry name" value="HTH_8"/>
    <property type="match status" value="1"/>
</dbReference>
<dbReference type="EMBL" id="JACDUU010000010">
    <property type="protein sequence ID" value="MBA2872962.1"/>
    <property type="molecule type" value="Genomic_DNA"/>
</dbReference>
<dbReference type="PANTHER" id="PTHR32071:SF101">
    <property type="entry name" value="ACETOIN DEHYDROGENASE OPERON TRANSCRIPTIONAL ACTIVATOR ACOR"/>
    <property type="match status" value="1"/>
</dbReference>
<reference evidence="7 8" key="1">
    <citation type="submission" date="2020-07" db="EMBL/GenBank/DDBJ databases">
        <title>Genomic Encyclopedia of Type Strains, Phase IV (KMG-IV): sequencing the most valuable type-strain genomes for metagenomic binning, comparative biology and taxonomic classification.</title>
        <authorList>
            <person name="Goeker M."/>
        </authorList>
    </citation>
    <scope>NUCLEOTIDE SEQUENCE [LARGE SCALE GENOMIC DNA]</scope>
    <source>
        <strain evidence="7 8">DSM 25220</strain>
    </source>
</reference>
<proteinExistence type="predicted"/>
<evidence type="ECO:0000256" key="4">
    <source>
        <dbReference type="ARBA" id="ARBA00023125"/>
    </source>
</evidence>
<evidence type="ECO:0000256" key="5">
    <source>
        <dbReference type="ARBA" id="ARBA00023163"/>
    </source>
</evidence>
<dbReference type="PRINTS" id="PR01590">
    <property type="entry name" value="HTHFIS"/>
</dbReference>
<keyword evidence="1" id="KW-0547">Nucleotide-binding</keyword>
<protein>
    <submittedName>
        <fullName evidence="7">Transcriptional regulator of acetoin/glycerol metabolism</fullName>
    </submittedName>
</protein>
<dbReference type="Pfam" id="PF25601">
    <property type="entry name" value="AAA_lid_14"/>
    <property type="match status" value="1"/>
</dbReference>
<name>A0A7V9Z2N8_9BACL</name>
<keyword evidence="8" id="KW-1185">Reference proteome</keyword>
<dbReference type="GO" id="GO:0043565">
    <property type="term" value="F:sequence-specific DNA binding"/>
    <property type="evidence" value="ECO:0007669"/>
    <property type="project" value="InterPro"/>
</dbReference>
<dbReference type="InterPro" id="IPR025943">
    <property type="entry name" value="Sigma_54_int_dom_ATP-bd_2"/>
</dbReference>
<gene>
    <name evidence="7" type="ORF">HNQ85_003277</name>
</gene>
<evidence type="ECO:0000256" key="3">
    <source>
        <dbReference type="ARBA" id="ARBA00023015"/>
    </source>
</evidence>
<dbReference type="PANTHER" id="PTHR32071">
    <property type="entry name" value="TRANSCRIPTIONAL REGULATORY PROTEIN"/>
    <property type="match status" value="1"/>
</dbReference>
<dbReference type="RefSeq" id="WP_181538700.1">
    <property type="nucleotide sequence ID" value="NZ_JACDUU010000010.1"/>
</dbReference>
<dbReference type="InterPro" id="IPR003593">
    <property type="entry name" value="AAA+_ATPase"/>
</dbReference>